<dbReference type="InterPro" id="IPR011009">
    <property type="entry name" value="Kinase-like_dom_sf"/>
</dbReference>
<accession>A0AAW1RUW5</accession>
<comment type="caution">
    <text evidence="2">The sequence shown here is derived from an EMBL/GenBank/DDBJ whole genome shotgun (WGS) entry which is preliminary data.</text>
</comment>
<feature type="region of interest" description="Disordered" evidence="1">
    <location>
        <begin position="79"/>
        <end position="99"/>
    </location>
</feature>
<evidence type="ECO:0000313" key="3">
    <source>
        <dbReference type="Proteomes" id="UP001445335"/>
    </source>
</evidence>
<evidence type="ECO:0000313" key="2">
    <source>
        <dbReference type="EMBL" id="KAK9837427.1"/>
    </source>
</evidence>
<organism evidence="2 3">
    <name type="scientific">Elliptochloris bilobata</name>
    <dbReference type="NCBI Taxonomy" id="381761"/>
    <lineage>
        <taxon>Eukaryota</taxon>
        <taxon>Viridiplantae</taxon>
        <taxon>Chlorophyta</taxon>
        <taxon>core chlorophytes</taxon>
        <taxon>Trebouxiophyceae</taxon>
        <taxon>Trebouxiophyceae incertae sedis</taxon>
        <taxon>Elliptochloris clade</taxon>
        <taxon>Elliptochloris</taxon>
    </lineage>
</organism>
<reference evidence="2 3" key="1">
    <citation type="journal article" date="2024" name="Nat. Commun.">
        <title>Phylogenomics reveals the evolutionary origins of lichenization in chlorophyte algae.</title>
        <authorList>
            <person name="Puginier C."/>
            <person name="Libourel C."/>
            <person name="Otte J."/>
            <person name="Skaloud P."/>
            <person name="Haon M."/>
            <person name="Grisel S."/>
            <person name="Petersen M."/>
            <person name="Berrin J.G."/>
            <person name="Delaux P.M."/>
            <person name="Dal Grande F."/>
            <person name="Keller J."/>
        </authorList>
    </citation>
    <scope>NUCLEOTIDE SEQUENCE [LARGE SCALE GENOMIC DNA]</scope>
    <source>
        <strain evidence="2 3">SAG 245.80</strain>
    </source>
</reference>
<proteinExistence type="predicted"/>
<gene>
    <name evidence="2" type="ORF">WJX81_001597</name>
</gene>
<evidence type="ECO:0000256" key="1">
    <source>
        <dbReference type="SAM" id="MobiDB-lite"/>
    </source>
</evidence>
<protein>
    <recommendedName>
        <fullName evidence="4">Protein kinase domain-containing protein</fullName>
    </recommendedName>
</protein>
<dbReference type="Gene3D" id="1.10.510.10">
    <property type="entry name" value="Transferase(Phosphotransferase) domain 1"/>
    <property type="match status" value="1"/>
</dbReference>
<dbReference type="EMBL" id="JALJOU010000021">
    <property type="protein sequence ID" value="KAK9837427.1"/>
    <property type="molecule type" value="Genomic_DNA"/>
</dbReference>
<keyword evidence="3" id="KW-1185">Reference proteome</keyword>
<dbReference type="AlphaFoldDB" id="A0AAW1RUW5"/>
<dbReference type="SUPFAM" id="SSF56112">
    <property type="entry name" value="Protein kinase-like (PK-like)"/>
    <property type="match status" value="1"/>
</dbReference>
<evidence type="ECO:0008006" key="4">
    <source>
        <dbReference type="Google" id="ProtNLM"/>
    </source>
</evidence>
<dbReference type="Proteomes" id="UP001445335">
    <property type="component" value="Unassembled WGS sequence"/>
</dbReference>
<sequence length="196" mass="21037">MILRQAPGISWARARAALHGSASAPPLWARGLEDRRAIERCWRLVAAALLKAIAEVHRANVAHLDLRPEHVFVAREAGPGHEVASQHTPSVSQQPLRRGPPLPLQDSLRAGLLLAELLFNVPVDFSRAQQEDLLFLGAEHIPARCAAEIGGGWAPGGAAPDGCASAAAMDLLERLCARDASQRLLPSQALYLPIMD</sequence>
<name>A0AAW1RUW5_9CHLO</name>